<evidence type="ECO:0000259" key="8">
    <source>
        <dbReference type="PROSITE" id="PS50928"/>
    </source>
</evidence>
<keyword evidence="10" id="KW-1185">Reference proteome</keyword>
<dbReference type="InterPro" id="IPR035906">
    <property type="entry name" value="MetI-like_sf"/>
</dbReference>
<dbReference type="PANTHER" id="PTHR30151:SF20">
    <property type="entry name" value="ABC TRANSPORTER PERMEASE PROTEIN HI_0355-RELATED"/>
    <property type="match status" value="1"/>
</dbReference>
<evidence type="ECO:0000256" key="2">
    <source>
        <dbReference type="ARBA" id="ARBA00022448"/>
    </source>
</evidence>
<keyword evidence="5 7" id="KW-1133">Transmembrane helix</keyword>
<protein>
    <submittedName>
        <fullName evidence="9">ABC transporter permease subunit</fullName>
    </submittedName>
</protein>
<evidence type="ECO:0000313" key="10">
    <source>
        <dbReference type="Proteomes" id="UP001321506"/>
    </source>
</evidence>
<sequence>MTTTHSILVSRPRARRSSMRRVASAVGRSVRTAIVSIAAVLLLWWAALVVLRVPPFVGKGPIDVWNFLFSGTTAAANQQLVWRALGETMLDALVGFSVGLGAALVLASVFLVFRPVEQALMPIMLILQSIPLIALAPIIILIFGREMLTVAVMGGLVVVFPALVTIVFGLRSTSKYMIELIDVYGGSTRDVLFRVAIPSAVPALFAAVRIAIPGAITGALVTEWLATGSGIGRAIIAAVAQAKMSEVWTLAAVITLVSIVLYMTVATIESAVLTRFGIERVEM</sequence>
<accession>A0AAW6T9X9</accession>
<dbReference type="InterPro" id="IPR000515">
    <property type="entry name" value="MetI-like"/>
</dbReference>
<keyword evidence="6 7" id="KW-0472">Membrane</keyword>
<evidence type="ECO:0000256" key="4">
    <source>
        <dbReference type="ARBA" id="ARBA00022692"/>
    </source>
</evidence>
<dbReference type="Pfam" id="PF00528">
    <property type="entry name" value="BPD_transp_1"/>
    <property type="match status" value="1"/>
</dbReference>
<feature type="transmembrane region" description="Helical" evidence="7">
    <location>
        <begin position="247"/>
        <end position="268"/>
    </location>
</feature>
<organism evidence="9 10">
    <name type="scientific">Ruicaihuangia caeni</name>
    <dbReference type="NCBI Taxonomy" id="3042517"/>
    <lineage>
        <taxon>Bacteria</taxon>
        <taxon>Bacillati</taxon>
        <taxon>Actinomycetota</taxon>
        <taxon>Actinomycetes</taxon>
        <taxon>Micrococcales</taxon>
        <taxon>Microbacteriaceae</taxon>
        <taxon>Ruicaihuangia</taxon>
    </lineage>
</organism>
<gene>
    <name evidence="9" type="ORF">QF206_09190</name>
</gene>
<dbReference type="Gene3D" id="1.10.3720.10">
    <property type="entry name" value="MetI-like"/>
    <property type="match status" value="1"/>
</dbReference>
<dbReference type="GO" id="GO:0055085">
    <property type="term" value="P:transmembrane transport"/>
    <property type="evidence" value="ECO:0007669"/>
    <property type="project" value="InterPro"/>
</dbReference>
<dbReference type="Proteomes" id="UP001321506">
    <property type="component" value="Unassembled WGS sequence"/>
</dbReference>
<feature type="transmembrane region" description="Helical" evidence="7">
    <location>
        <begin position="29"/>
        <end position="51"/>
    </location>
</feature>
<evidence type="ECO:0000256" key="5">
    <source>
        <dbReference type="ARBA" id="ARBA00022989"/>
    </source>
</evidence>
<feature type="transmembrane region" description="Helical" evidence="7">
    <location>
        <begin position="191"/>
        <end position="212"/>
    </location>
</feature>
<dbReference type="PROSITE" id="PS50928">
    <property type="entry name" value="ABC_TM1"/>
    <property type="match status" value="1"/>
</dbReference>
<comment type="caution">
    <text evidence="9">The sequence shown here is derived from an EMBL/GenBank/DDBJ whole genome shotgun (WGS) entry which is preliminary data.</text>
</comment>
<comment type="similarity">
    <text evidence="7">Belongs to the binding-protein-dependent transport system permease family.</text>
</comment>
<evidence type="ECO:0000256" key="6">
    <source>
        <dbReference type="ARBA" id="ARBA00023136"/>
    </source>
</evidence>
<dbReference type="EMBL" id="JASATX010000003">
    <property type="protein sequence ID" value="MDI2099133.1"/>
    <property type="molecule type" value="Genomic_DNA"/>
</dbReference>
<dbReference type="AlphaFoldDB" id="A0AAW6T9X9"/>
<keyword evidence="4 7" id="KW-0812">Transmembrane</keyword>
<evidence type="ECO:0000256" key="7">
    <source>
        <dbReference type="RuleBase" id="RU363032"/>
    </source>
</evidence>
<feature type="transmembrane region" description="Helical" evidence="7">
    <location>
        <begin position="92"/>
        <end position="113"/>
    </location>
</feature>
<feature type="transmembrane region" description="Helical" evidence="7">
    <location>
        <begin position="150"/>
        <end position="170"/>
    </location>
</feature>
<keyword evidence="3" id="KW-1003">Cell membrane</keyword>
<evidence type="ECO:0000256" key="1">
    <source>
        <dbReference type="ARBA" id="ARBA00004651"/>
    </source>
</evidence>
<evidence type="ECO:0000313" key="9">
    <source>
        <dbReference type="EMBL" id="MDI2099133.1"/>
    </source>
</evidence>
<name>A0AAW6T9X9_9MICO</name>
<keyword evidence="2 7" id="KW-0813">Transport</keyword>
<reference evidence="9 10" key="1">
    <citation type="submission" date="2023-04" db="EMBL/GenBank/DDBJ databases">
        <title>Klugiella caeni sp. nov. isolated from the sludge of biochemical tank.</title>
        <authorList>
            <person name="Geng K."/>
        </authorList>
    </citation>
    <scope>NUCLEOTIDE SEQUENCE [LARGE SCALE GENOMIC DNA]</scope>
    <source>
        <strain evidence="9 10">YN-L-19</strain>
    </source>
</reference>
<proteinExistence type="inferred from homology"/>
<comment type="subcellular location">
    <subcellularLocation>
        <location evidence="1 7">Cell membrane</location>
        <topology evidence="1 7">Multi-pass membrane protein</topology>
    </subcellularLocation>
</comment>
<dbReference type="SUPFAM" id="SSF161098">
    <property type="entry name" value="MetI-like"/>
    <property type="match status" value="1"/>
</dbReference>
<evidence type="ECO:0000256" key="3">
    <source>
        <dbReference type="ARBA" id="ARBA00022475"/>
    </source>
</evidence>
<dbReference type="RefSeq" id="WP_281488914.1">
    <property type="nucleotide sequence ID" value="NZ_JASATX010000003.1"/>
</dbReference>
<dbReference type="GO" id="GO:0005886">
    <property type="term" value="C:plasma membrane"/>
    <property type="evidence" value="ECO:0007669"/>
    <property type="project" value="UniProtKB-SubCell"/>
</dbReference>
<feature type="domain" description="ABC transmembrane type-1" evidence="8">
    <location>
        <begin position="81"/>
        <end position="269"/>
    </location>
</feature>
<dbReference type="PANTHER" id="PTHR30151">
    <property type="entry name" value="ALKANE SULFONATE ABC TRANSPORTER-RELATED, MEMBRANE SUBUNIT"/>
    <property type="match status" value="1"/>
</dbReference>
<feature type="transmembrane region" description="Helical" evidence="7">
    <location>
        <begin position="125"/>
        <end position="144"/>
    </location>
</feature>